<dbReference type="SUPFAM" id="SSF46894">
    <property type="entry name" value="C-terminal effector domain of the bipartite response regulators"/>
    <property type="match status" value="1"/>
</dbReference>
<evidence type="ECO:0000256" key="2">
    <source>
        <dbReference type="ARBA" id="ARBA00023125"/>
    </source>
</evidence>
<keyword evidence="3" id="KW-0804">Transcription</keyword>
<evidence type="ECO:0000313" key="6">
    <source>
        <dbReference type="Proteomes" id="UP000199341"/>
    </source>
</evidence>
<dbReference type="InterPro" id="IPR036388">
    <property type="entry name" value="WH-like_DNA-bd_sf"/>
</dbReference>
<proteinExistence type="predicted"/>
<sequence>MDAADQAGLRRVLAVVDLLIEAVDERELVPALLPLLLRAVPGDSVVWTPHPGSGMPQTLPAALLDPEVMAAFEREAATDPLVAHTRLGPGSAARRSDLQSRRALLDSAVYAEVYRPVGAEHQLAMAFPAGYAGTERRRVCLAVNRAAGPDFTDADVRTAALLRVRLAHAMDRLARATPVPGGRPQEAPQGVTRREAAVLGLLADGLTNEQIARRLAISPRTVDKHLEHAYPKLHVAGRVAAANAWRDGERLLSAADRPLAQGS</sequence>
<dbReference type="EMBL" id="FNIE01000013">
    <property type="protein sequence ID" value="SDO81612.1"/>
    <property type="molecule type" value="Genomic_DNA"/>
</dbReference>
<keyword evidence="1" id="KW-0805">Transcription regulation</keyword>
<dbReference type="InterPro" id="IPR000792">
    <property type="entry name" value="Tscrpt_reg_LuxR_C"/>
</dbReference>
<dbReference type="OrthoDB" id="3518313at2"/>
<dbReference type="Pfam" id="PF00196">
    <property type="entry name" value="GerE"/>
    <property type="match status" value="1"/>
</dbReference>
<organism evidence="5 6">
    <name type="scientific">Actinacidiphila guanduensis</name>
    <dbReference type="NCBI Taxonomy" id="310781"/>
    <lineage>
        <taxon>Bacteria</taxon>
        <taxon>Bacillati</taxon>
        <taxon>Actinomycetota</taxon>
        <taxon>Actinomycetes</taxon>
        <taxon>Kitasatosporales</taxon>
        <taxon>Streptomycetaceae</taxon>
        <taxon>Actinacidiphila</taxon>
    </lineage>
</organism>
<dbReference type="RefSeq" id="WP_093787006.1">
    <property type="nucleotide sequence ID" value="NZ_FNIE01000013.1"/>
</dbReference>
<evidence type="ECO:0000313" key="5">
    <source>
        <dbReference type="EMBL" id="SDO81612.1"/>
    </source>
</evidence>
<feature type="domain" description="HTH luxR-type" evidence="4">
    <location>
        <begin position="184"/>
        <end position="248"/>
    </location>
</feature>
<evidence type="ECO:0000259" key="4">
    <source>
        <dbReference type="PROSITE" id="PS50043"/>
    </source>
</evidence>
<dbReference type="STRING" id="310781.SAMN05216259_11320"/>
<dbReference type="PROSITE" id="PS50043">
    <property type="entry name" value="HTH_LUXR_2"/>
    <property type="match status" value="1"/>
</dbReference>
<protein>
    <submittedName>
        <fullName evidence="5">Regulatory protein, luxR family</fullName>
    </submittedName>
</protein>
<dbReference type="CDD" id="cd06170">
    <property type="entry name" value="LuxR_C_like"/>
    <property type="match status" value="1"/>
</dbReference>
<dbReference type="PROSITE" id="PS00622">
    <property type="entry name" value="HTH_LUXR_1"/>
    <property type="match status" value="1"/>
</dbReference>
<keyword evidence="6" id="KW-1185">Reference proteome</keyword>
<accession>A0A1H0MMH6</accession>
<evidence type="ECO:0000256" key="3">
    <source>
        <dbReference type="ARBA" id="ARBA00023163"/>
    </source>
</evidence>
<dbReference type="PANTHER" id="PTHR44688:SF16">
    <property type="entry name" value="DNA-BINDING TRANSCRIPTIONAL ACTIVATOR DEVR_DOSR"/>
    <property type="match status" value="1"/>
</dbReference>
<dbReference type="PANTHER" id="PTHR44688">
    <property type="entry name" value="DNA-BINDING TRANSCRIPTIONAL ACTIVATOR DEVR_DOSR"/>
    <property type="match status" value="1"/>
</dbReference>
<dbReference type="Proteomes" id="UP000199341">
    <property type="component" value="Unassembled WGS sequence"/>
</dbReference>
<dbReference type="GO" id="GO:0003677">
    <property type="term" value="F:DNA binding"/>
    <property type="evidence" value="ECO:0007669"/>
    <property type="project" value="UniProtKB-KW"/>
</dbReference>
<dbReference type="InterPro" id="IPR016032">
    <property type="entry name" value="Sig_transdc_resp-reg_C-effctor"/>
</dbReference>
<keyword evidence="2" id="KW-0238">DNA-binding</keyword>
<reference evidence="5 6" key="1">
    <citation type="submission" date="2016-10" db="EMBL/GenBank/DDBJ databases">
        <authorList>
            <person name="de Groot N.N."/>
        </authorList>
    </citation>
    <scope>NUCLEOTIDE SEQUENCE [LARGE SCALE GENOMIC DNA]</scope>
    <source>
        <strain evidence="5 6">CGMCC 4.2022</strain>
    </source>
</reference>
<dbReference type="SMART" id="SM00421">
    <property type="entry name" value="HTH_LUXR"/>
    <property type="match status" value="1"/>
</dbReference>
<evidence type="ECO:0000256" key="1">
    <source>
        <dbReference type="ARBA" id="ARBA00023015"/>
    </source>
</evidence>
<dbReference type="PRINTS" id="PR00038">
    <property type="entry name" value="HTHLUXR"/>
</dbReference>
<gene>
    <name evidence="5" type="ORF">SAMN05216259_11320</name>
</gene>
<dbReference type="AlphaFoldDB" id="A0A1H0MMH6"/>
<dbReference type="Gene3D" id="1.10.10.10">
    <property type="entry name" value="Winged helix-like DNA-binding domain superfamily/Winged helix DNA-binding domain"/>
    <property type="match status" value="1"/>
</dbReference>
<dbReference type="GO" id="GO:0006355">
    <property type="term" value="P:regulation of DNA-templated transcription"/>
    <property type="evidence" value="ECO:0007669"/>
    <property type="project" value="InterPro"/>
</dbReference>
<name>A0A1H0MMH6_9ACTN</name>